<dbReference type="GO" id="GO:0016592">
    <property type="term" value="C:mediator complex"/>
    <property type="evidence" value="ECO:0007669"/>
    <property type="project" value="InterPro"/>
</dbReference>
<keyword evidence="15" id="KW-1185">Reference proteome</keyword>
<feature type="compositionally biased region" description="Polar residues" evidence="11">
    <location>
        <begin position="620"/>
        <end position="633"/>
    </location>
</feature>
<keyword evidence="8 10" id="KW-0539">Nucleus</keyword>
<evidence type="ECO:0000259" key="13">
    <source>
        <dbReference type="Pfam" id="PF11597"/>
    </source>
</evidence>
<comment type="similarity">
    <text evidence="2 10">Belongs to the Mediator complex subunit 13 family.</text>
</comment>
<feature type="region of interest" description="Disordered" evidence="11">
    <location>
        <begin position="464"/>
        <end position="487"/>
    </location>
</feature>
<evidence type="ECO:0000259" key="12">
    <source>
        <dbReference type="Pfam" id="PF06333"/>
    </source>
</evidence>
<comment type="function">
    <text evidence="10">Component of the SRB8-11 complex. The SRB8-11 complex is a regulatory module of the Mediator complex which is itself involved in regulation of basal and activated RNA polymerase II-dependent transcription. The SRB8-11 complex may be involved in the transcriptional repression of a subset of genes regulated by Mediator. It may inhibit the association of the Mediator complex with RNA polymerase II to form the holoenzyme complex.</text>
</comment>
<organism evidence="14 15">
    <name type="scientific">Sanghuangporus baumii</name>
    <name type="common">Phellinus baumii</name>
    <dbReference type="NCBI Taxonomy" id="108892"/>
    <lineage>
        <taxon>Eukaryota</taxon>
        <taxon>Fungi</taxon>
        <taxon>Dikarya</taxon>
        <taxon>Basidiomycota</taxon>
        <taxon>Agaricomycotina</taxon>
        <taxon>Agaricomycetes</taxon>
        <taxon>Hymenochaetales</taxon>
        <taxon>Hymenochaetaceae</taxon>
        <taxon>Sanghuangporus</taxon>
    </lineage>
</organism>
<dbReference type="InterPro" id="IPR021643">
    <property type="entry name" value="Mediator_Med13_N"/>
</dbReference>
<evidence type="ECO:0000256" key="5">
    <source>
        <dbReference type="ARBA" id="ARBA00023015"/>
    </source>
</evidence>
<feature type="compositionally biased region" description="Polar residues" evidence="11">
    <location>
        <begin position="1492"/>
        <end position="1501"/>
    </location>
</feature>
<dbReference type="EMBL" id="LNZH02000180">
    <property type="protein sequence ID" value="OCB88325.1"/>
    <property type="molecule type" value="Genomic_DNA"/>
</dbReference>
<feature type="compositionally biased region" description="Acidic residues" evidence="11">
    <location>
        <begin position="952"/>
        <end position="963"/>
    </location>
</feature>
<feature type="region of interest" description="Disordered" evidence="11">
    <location>
        <begin position="944"/>
        <end position="973"/>
    </location>
</feature>
<evidence type="ECO:0000256" key="8">
    <source>
        <dbReference type="ARBA" id="ARBA00023242"/>
    </source>
</evidence>
<evidence type="ECO:0000256" key="1">
    <source>
        <dbReference type="ARBA" id="ARBA00004123"/>
    </source>
</evidence>
<comment type="subcellular location">
    <subcellularLocation>
        <location evidence="1 10">Nucleus</location>
    </subcellularLocation>
</comment>
<sequence length="1671" mass="184490">MSSRPSVKRAGQTSPPAFTSSAQLPPLMRQLTPESKISASCISLSSGFVVHYAVLSVIHASQSHLDIDLARRRIYENNSGKRIEDSLLTYSQITKDGATLWVFFVDQNSSGTEATDFLLRLQSLELTGLTIKSHDKFSYQELYPCSVTCSVQRTPCPTCLRFCHYSESSQQGRISTAKLESGSGLGTLESEQSSGRLPAACHLPRCPLRQVLAFFLKAVQERIIDDICNNNRTPGIVARRFRTGVLWGPANPLSHWGDGWDQHWKTRPLSYCHIEVTLLAPGILIQPRFRPTYFLPLQSPLPLTPGTPINLLPFSTPAYYLNMYSGPTSALLKQFQANLVGLGAGDLLPSLDSNRGQFGSENVVQFVIAWISVQNKQGEEKGMIVIWPAPLCVSLMSMPETPHDPDSPRLYAYNRKPLAYIPELPIALQPSPVPAPATVPRAFSPHESLISPSLFTPVGRTLFSRETTPTTPFPRSVPQTNRTERDLDRAPLTRATSSLSSSTAQAFRSLCISHQPPKDLRNVAEGVAKFVDSIAKERERERERIKREKEREANALHAQSQTHISAMKSVGTPQSPGVVPPSTSSIPGTSQMDTDNDNGTTRMSPPTSLPKQTFVHPAQAQIQHPPISTSNPSYPSPPEEVVKAEQSSSFGNNTIGPSPQQIRPPSTSEPFGSFDGMDKFMMDLGMDFNMTLPSTTSHPGENIKVDFDSLGVFTDDDFSFFDDPVVTTTTSTLSTSTSAPETTSMSNEEAIKSLAIPPQEQVGALPQTIVPGSAISLVSFDKASPWNTSKQGADQGSKERMESTAPELLPGSPGESVVSSNGPRTPEVISITDAESVSSKTRPFDAIRFSKRFNSVDAKYVIGKFSNSLIDKTDLATREDSLMALWKMSYDSKTDPRIEIVKKLVGMKRRLTVQGVRLGPPCPPFQDAQSEWDSYVDEDLSAMDIDSGRDSDSEDQNPDDYEGSDSISRPSTPLASHLPLGPTLLSTQFQHSLLLPLSINLRPPGASFAATLDLASPLPNPVPTPVSPAAVVGSRSEKSKALEIAMRVLASELIENALWETAWRVSATVRAPIWRQDESQQDDSACFLSMGWPWDAMRMESFSSLVSITSSFENFSSPASSLPLKALDQPMFTIGKADALVQMLPPSLRFWSKLGLTPRSGPKDVSAFMLYEECSRPTEELERWLNCITYIYNAKGYGKLSLGKSDLYPKGGFVPFRYATFRKTLATLVDSFSKITFPLVIYVVISSPFLSLSSPILRQMFQSIDRSLSNRQHDAIPILFHFVPDFLLSLKDVNTTFQLEMFVDNFYNRIPRPVDRFMSRPLFVHDAKARKYFEAPSFTLARSCLPTASLTFQHPTPKFSSFDRGTFLHLGYELSKCRKWLIAACIDQRGEAHDMNLWFVGDESDYKQLVSQLWSFLMDFAKRANVEWRVAIAKLGSVDEAELTAWSRHLNDELSGDGQIPPMHVSLLCVDDESGWSVLTERPLSRLDRKPPSSTDSYGKNTGQVQSQAQGQGSSGQTQGQVFSSINSAYIIPSLRYPLPSTSDFELGVAHYIPEDEDSAPRLPNAERLCPLLSSALITVGNTTRAQYVHLLHSTTSPSSPSPSSFLAKSPRENLDDICRNYHELAVLTQARWPHLNRHGEREGVTAPVLPYHLAALRLIDSTLEMDEVSE</sequence>
<feature type="compositionally biased region" description="Polar residues" evidence="11">
    <location>
        <begin position="571"/>
        <end position="611"/>
    </location>
</feature>
<comment type="caution">
    <text evidence="14">The sequence shown here is derived from an EMBL/GenBank/DDBJ whole genome shotgun (WGS) entry which is preliminary data.</text>
</comment>
<keyword evidence="7 10" id="KW-0804">Transcription</keyword>
<gene>
    <name evidence="14" type="ORF">A7U60_g4527</name>
</gene>
<reference evidence="14" key="1">
    <citation type="submission" date="2016-06" db="EMBL/GenBank/DDBJ databases">
        <title>Draft Genome sequence of the fungus Inonotus baumii.</title>
        <authorList>
            <person name="Zhu H."/>
            <person name="Lin W."/>
        </authorList>
    </citation>
    <scope>NUCLEOTIDE SEQUENCE</scope>
    <source>
        <strain evidence="14">821</strain>
    </source>
</reference>
<feature type="compositionally biased region" description="Polar residues" evidence="11">
    <location>
        <begin position="1"/>
        <end position="23"/>
    </location>
</feature>
<protein>
    <recommendedName>
        <fullName evidence="3 10">Mediator of RNA polymerase II transcription subunit 13</fullName>
    </recommendedName>
    <alternativeName>
        <fullName evidence="9 10">Mediator complex subunit 13</fullName>
    </alternativeName>
</protein>
<evidence type="ECO:0000256" key="10">
    <source>
        <dbReference type="RuleBase" id="RU364134"/>
    </source>
</evidence>
<evidence type="ECO:0000256" key="4">
    <source>
        <dbReference type="ARBA" id="ARBA00022491"/>
    </source>
</evidence>
<feature type="domain" description="Mediator complex subunit Med13 N-terminal" evidence="13">
    <location>
        <begin position="48"/>
        <end position="393"/>
    </location>
</feature>
<dbReference type="PANTHER" id="PTHR48249:SF3">
    <property type="entry name" value="MEDIATOR OF RNA POLYMERASE II TRANSCRIPTION SUBUNIT 13"/>
    <property type="match status" value="1"/>
</dbReference>
<keyword evidence="5 10" id="KW-0805">Transcription regulation</keyword>
<dbReference type="PANTHER" id="PTHR48249">
    <property type="entry name" value="MEDIATOR OF RNA POLYMERASE II TRANSCRIPTION SUBUNIT 13"/>
    <property type="match status" value="1"/>
</dbReference>
<feature type="domain" description="Mediator complex subunit Med13 C-terminal" evidence="12">
    <location>
        <begin position="1335"/>
        <end position="1657"/>
    </location>
</feature>
<feature type="region of interest" description="Disordered" evidence="11">
    <location>
        <begin position="786"/>
        <end position="825"/>
    </location>
</feature>
<feature type="compositionally biased region" description="Low complexity" evidence="11">
    <location>
        <begin position="1502"/>
        <end position="1520"/>
    </location>
</feature>
<feature type="region of interest" description="Disordered" evidence="11">
    <location>
        <begin position="1"/>
        <end position="25"/>
    </location>
</feature>
<keyword evidence="6 10" id="KW-0010">Activator</keyword>
<proteinExistence type="inferred from homology"/>
<feature type="compositionally biased region" description="Basic and acidic residues" evidence="11">
    <location>
        <begin position="537"/>
        <end position="554"/>
    </location>
</feature>
<feature type="region of interest" description="Disordered" evidence="11">
    <location>
        <begin position="1481"/>
        <end position="1520"/>
    </location>
</feature>
<accession>A0A9Q5HYR3</accession>
<dbReference type="Pfam" id="PF11597">
    <property type="entry name" value="Med13_N"/>
    <property type="match status" value="1"/>
</dbReference>
<feature type="region of interest" description="Disordered" evidence="11">
    <location>
        <begin position="537"/>
        <end position="670"/>
    </location>
</feature>
<comment type="subunit">
    <text evidence="10">Component of the SRB8-11 complex, which itself associates with the Mediator complex.</text>
</comment>
<dbReference type="Pfam" id="PF06333">
    <property type="entry name" value="Med13_C"/>
    <property type="match status" value="1"/>
</dbReference>
<feature type="compositionally biased region" description="Polar residues" evidence="11">
    <location>
        <begin position="645"/>
        <end position="670"/>
    </location>
</feature>
<dbReference type="Proteomes" id="UP000757232">
    <property type="component" value="Unassembled WGS sequence"/>
</dbReference>
<dbReference type="InterPro" id="IPR009401">
    <property type="entry name" value="Med13_C"/>
</dbReference>
<evidence type="ECO:0000256" key="9">
    <source>
        <dbReference type="ARBA" id="ARBA00032008"/>
    </source>
</evidence>
<dbReference type="GO" id="GO:0003713">
    <property type="term" value="F:transcription coactivator activity"/>
    <property type="evidence" value="ECO:0007669"/>
    <property type="project" value="TreeGrafter"/>
</dbReference>
<evidence type="ECO:0000256" key="11">
    <source>
        <dbReference type="SAM" id="MobiDB-lite"/>
    </source>
</evidence>
<dbReference type="InterPro" id="IPR051139">
    <property type="entry name" value="Mediator_complx_sub13"/>
</dbReference>
<evidence type="ECO:0000256" key="3">
    <source>
        <dbReference type="ARBA" id="ARBA00019618"/>
    </source>
</evidence>
<evidence type="ECO:0000256" key="7">
    <source>
        <dbReference type="ARBA" id="ARBA00023163"/>
    </source>
</evidence>
<keyword evidence="4 10" id="KW-0678">Repressor</keyword>
<name>A0A9Q5HYR3_SANBA</name>
<evidence type="ECO:0000256" key="6">
    <source>
        <dbReference type="ARBA" id="ARBA00023159"/>
    </source>
</evidence>
<evidence type="ECO:0000256" key="2">
    <source>
        <dbReference type="ARBA" id="ARBA00009354"/>
    </source>
</evidence>
<dbReference type="GO" id="GO:0045944">
    <property type="term" value="P:positive regulation of transcription by RNA polymerase II"/>
    <property type="evidence" value="ECO:0007669"/>
    <property type="project" value="TreeGrafter"/>
</dbReference>
<dbReference type="OrthoDB" id="103819at2759"/>
<evidence type="ECO:0000313" key="14">
    <source>
        <dbReference type="EMBL" id="OCB88325.1"/>
    </source>
</evidence>
<evidence type="ECO:0000313" key="15">
    <source>
        <dbReference type="Proteomes" id="UP000757232"/>
    </source>
</evidence>